<proteinExistence type="predicted"/>
<dbReference type="InterPro" id="IPR001810">
    <property type="entry name" value="F-box_dom"/>
</dbReference>
<reference evidence="2 3" key="1">
    <citation type="journal article" date="2024" name="G3 (Bethesda)">
        <title>Genome assembly of Hibiscus sabdariffa L. provides insights into metabolisms of medicinal natural products.</title>
        <authorList>
            <person name="Kim T."/>
        </authorList>
    </citation>
    <scope>NUCLEOTIDE SEQUENCE [LARGE SCALE GENOMIC DNA]</scope>
    <source>
        <strain evidence="2">TK-2024</strain>
        <tissue evidence="2">Old leaves</tissue>
    </source>
</reference>
<gene>
    <name evidence="2" type="ORF">V6N12_008020</name>
</gene>
<feature type="domain" description="F-box" evidence="1">
    <location>
        <begin position="5"/>
        <end position="43"/>
    </location>
</feature>
<organism evidence="2 3">
    <name type="scientific">Hibiscus sabdariffa</name>
    <name type="common">roselle</name>
    <dbReference type="NCBI Taxonomy" id="183260"/>
    <lineage>
        <taxon>Eukaryota</taxon>
        <taxon>Viridiplantae</taxon>
        <taxon>Streptophyta</taxon>
        <taxon>Embryophyta</taxon>
        <taxon>Tracheophyta</taxon>
        <taxon>Spermatophyta</taxon>
        <taxon>Magnoliopsida</taxon>
        <taxon>eudicotyledons</taxon>
        <taxon>Gunneridae</taxon>
        <taxon>Pentapetalae</taxon>
        <taxon>rosids</taxon>
        <taxon>malvids</taxon>
        <taxon>Malvales</taxon>
        <taxon>Malvaceae</taxon>
        <taxon>Malvoideae</taxon>
        <taxon>Hibiscus</taxon>
    </lineage>
</organism>
<sequence>MNADWAGLPRNLVASILQRSVSVSDYLRFGVVCRAWHSITMEDMDYLLPPPSPMLLVPSRGKQAWNLYSITDHKLLPLQFSMPRPPGLSALRMDGW</sequence>
<accession>A0ABR2BU21</accession>
<dbReference type="Gene3D" id="1.20.1280.50">
    <property type="match status" value="1"/>
</dbReference>
<name>A0ABR2BU21_9ROSI</name>
<dbReference type="EMBL" id="JBBPBM010000088">
    <property type="protein sequence ID" value="KAK8510145.1"/>
    <property type="molecule type" value="Genomic_DNA"/>
</dbReference>
<evidence type="ECO:0000313" key="2">
    <source>
        <dbReference type="EMBL" id="KAK8510145.1"/>
    </source>
</evidence>
<dbReference type="SUPFAM" id="SSF81383">
    <property type="entry name" value="F-box domain"/>
    <property type="match status" value="1"/>
</dbReference>
<dbReference type="Pfam" id="PF12937">
    <property type="entry name" value="F-box-like"/>
    <property type="match status" value="1"/>
</dbReference>
<comment type="caution">
    <text evidence="2">The sequence shown here is derived from an EMBL/GenBank/DDBJ whole genome shotgun (WGS) entry which is preliminary data.</text>
</comment>
<evidence type="ECO:0000259" key="1">
    <source>
        <dbReference type="Pfam" id="PF12937"/>
    </source>
</evidence>
<evidence type="ECO:0000313" key="3">
    <source>
        <dbReference type="Proteomes" id="UP001472677"/>
    </source>
</evidence>
<dbReference type="Proteomes" id="UP001472677">
    <property type="component" value="Unassembled WGS sequence"/>
</dbReference>
<keyword evidence="3" id="KW-1185">Reference proteome</keyword>
<protein>
    <recommendedName>
        <fullName evidence="1">F-box domain-containing protein</fullName>
    </recommendedName>
</protein>
<dbReference type="InterPro" id="IPR036047">
    <property type="entry name" value="F-box-like_dom_sf"/>
</dbReference>